<evidence type="ECO:0000256" key="7">
    <source>
        <dbReference type="ARBA" id="ARBA00066695"/>
    </source>
</evidence>
<dbReference type="AlphaFoldDB" id="A0A4S8KAM9"/>
<dbReference type="GO" id="GO:0046872">
    <property type="term" value="F:metal ion binding"/>
    <property type="evidence" value="ECO:0007669"/>
    <property type="project" value="UniProtKB-KW"/>
</dbReference>
<keyword evidence="11" id="KW-1185">Reference proteome</keyword>
<dbReference type="InterPro" id="IPR050231">
    <property type="entry name" value="Iron_ascorbate_oxido_reductase"/>
</dbReference>
<proteinExistence type="inferred from homology"/>
<dbReference type="Gene3D" id="2.60.120.330">
    <property type="entry name" value="B-lactam Antibiotic, Isopenicillin N Synthase, Chain"/>
    <property type="match status" value="1"/>
</dbReference>
<comment type="similarity">
    <text evidence="8">Belongs to the iron/ascorbate-dependent oxidoreductase family.</text>
</comment>
<dbReference type="Proteomes" id="UP000317650">
    <property type="component" value="Chromosome 4"/>
</dbReference>
<evidence type="ECO:0000256" key="2">
    <source>
        <dbReference type="ARBA" id="ARBA00022723"/>
    </source>
</evidence>
<reference evidence="10 11" key="1">
    <citation type="journal article" date="2019" name="Nat. Plants">
        <title>Genome sequencing of Musa balbisiana reveals subgenome evolution and function divergence in polyploid bananas.</title>
        <authorList>
            <person name="Yao X."/>
        </authorList>
    </citation>
    <scope>NUCLEOTIDE SEQUENCE [LARGE SCALE GENOMIC DNA]</scope>
    <source>
        <strain evidence="11">cv. DH-PKW</strain>
        <tissue evidence="10">Leaves</tissue>
    </source>
</reference>
<dbReference type="InterPro" id="IPR044861">
    <property type="entry name" value="IPNS-like_FE2OG_OXY"/>
</dbReference>
<organism evidence="10 11">
    <name type="scientific">Musa balbisiana</name>
    <name type="common">Banana</name>
    <dbReference type="NCBI Taxonomy" id="52838"/>
    <lineage>
        <taxon>Eukaryota</taxon>
        <taxon>Viridiplantae</taxon>
        <taxon>Streptophyta</taxon>
        <taxon>Embryophyta</taxon>
        <taxon>Tracheophyta</taxon>
        <taxon>Spermatophyta</taxon>
        <taxon>Magnoliopsida</taxon>
        <taxon>Liliopsida</taxon>
        <taxon>Zingiberales</taxon>
        <taxon>Musaceae</taxon>
        <taxon>Musa</taxon>
    </lineage>
</organism>
<evidence type="ECO:0000259" key="9">
    <source>
        <dbReference type="PROSITE" id="PS51471"/>
    </source>
</evidence>
<dbReference type="STRING" id="52838.A0A4S8KAM9"/>
<dbReference type="InterPro" id="IPR026992">
    <property type="entry name" value="DIOX_N"/>
</dbReference>
<dbReference type="EMBL" id="PYDT01000001">
    <property type="protein sequence ID" value="THU72107.1"/>
    <property type="molecule type" value="Genomic_DNA"/>
</dbReference>
<dbReference type="Pfam" id="PF14226">
    <property type="entry name" value="DIOX_N"/>
    <property type="match status" value="1"/>
</dbReference>
<keyword evidence="2 8" id="KW-0479">Metal-binding</keyword>
<gene>
    <name evidence="10" type="ORF">C4D60_Mb04t08620</name>
</gene>
<evidence type="ECO:0000256" key="4">
    <source>
        <dbReference type="ARBA" id="ARBA00023002"/>
    </source>
</evidence>
<dbReference type="PROSITE" id="PS51471">
    <property type="entry name" value="FE2OG_OXY"/>
    <property type="match status" value="1"/>
</dbReference>
<evidence type="ECO:0000256" key="5">
    <source>
        <dbReference type="ARBA" id="ARBA00023004"/>
    </source>
</evidence>
<evidence type="ECO:0000256" key="8">
    <source>
        <dbReference type="RuleBase" id="RU003682"/>
    </source>
</evidence>
<dbReference type="PANTHER" id="PTHR47990">
    <property type="entry name" value="2-OXOGLUTARATE (2OG) AND FE(II)-DEPENDENT OXYGENASE SUPERFAMILY PROTEIN-RELATED"/>
    <property type="match status" value="1"/>
</dbReference>
<dbReference type="InterPro" id="IPR005123">
    <property type="entry name" value="Oxoglu/Fe-dep_dioxygenase_dom"/>
</dbReference>
<dbReference type="FunFam" id="2.60.120.330:FF:000013">
    <property type="entry name" value="Gibberellin 3-beta-dioxygenase 1"/>
    <property type="match status" value="1"/>
</dbReference>
<dbReference type="GO" id="GO:0016707">
    <property type="term" value="F:gibberellin 3-beta-dioxygenase activity"/>
    <property type="evidence" value="ECO:0007669"/>
    <property type="project" value="UniProtKB-EC"/>
</dbReference>
<keyword evidence="4 8" id="KW-0560">Oxidoreductase</keyword>
<dbReference type="Pfam" id="PF03171">
    <property type="entry name" value="2OG-FeII_Oxy"/>
    <property type="match status" value="1"/>
</dbReference>
<comment type="caution">
    <text evidence="10">The sequence shown here is derived from an EMBL/GenBank/DDBJ whole genome shotgun (WGS) entry which is preliminary data.</text>
</comment>
<accession>A0A4S8KAM9</accession>
<dbReference type="SUPFAM" id="SSF51197">
    <property type="entry name" value="Clavaminate synthase-like"/>
    <property type="match status" value="1"/>
</dbReference>
<sequence length="364" mass="39744">MSANPTTTFMPCSPSEPQQHLELESVREVPDSHAWPALDDHPTVYEPVPVVDLAGPDASVAHLARVCESWGAFQVTGHGIRSDLLERLESETRRLFALPMDQKLKAARPSNGISGYGLARISCFFSKLMWSEGFTISGSPVDHALKLWPDADPSRFCDVMQDYSDEMKQVAGRVVRLMLLSMGLAPEEMKRAEEGTRVDQLSAVLQLNSYPPCPDPNRAMGLAAHTDSSLVTLLFQSGTSGLQLLRRQDQHGPARWVTVPPRPGALIVLAGDLLQILTNGRYKSVAHRAVVNRNHHRVSVAYICGPPPHHKLSPVGKPASPAPCLAYRAVSWADYLGLKAELFDKALASIMVADDSRGDEGICC</sequence>
<protein>
    <recommendedName>
        <fullName evidence="7">gibberellin 3beta-dioxygenase</fullName>
        <ecNumber evidence="7">1.14.11.15</ecNumber>
    </recommendedName>
</protein>
<name>A0A4S8KAM9_MUSBA</name>
<feature type="domain" description="Fe2OG dioxygenase" evidence="9">
    <location>
        <begin position="200"/>
        <end position="306"/>
    </location>
</feature>
<dbReference type="GO" id="GO:0009686">
    <property type="term" value="P:gibberellin biosynthetic process"/>
    <property type="evidence" value="ECO:0007669"/>
    <property type="project" value="UniProtKB-ARBA"/>
</dbReference>
<evidence type="ECO:0000256" key="1">
    <source>
        <dbReference type="ARBA" id="ARBA00001961"/>
    </source>
</evidence>
<dbReference type="EC" id="1.14.11.15" evidence="7"/>
<keyword evidence="5 8" id="KW-0408">Iron</keyword>
<evidence type="ECO:0000313" key="10">
    <source>
        <dbReference type="EMBL" id="THU72107.1"/>
    </source>
</evidence>
<comment type="cofactor">
    <cofactor evidence="1">
        <name>L-ascorbate</name>
        <dbReference type="ChEBI" id="CHEBI:38290"/>
    </cofactor>
</comment>
<evidence type="ECO:0000256" key="3">
    <source>
        <dbReference type="ARBA" id="ARBA00022964"/>
    </source>
</evidence>
<comment type="catalytic activity">
    <reaction evidence="6">
        <text>gibberellin A20 + 2-oxoglutarate + O2 = gibberellin A1 + succinate + CO2</text>
        <dbReference type="Rhea" id="RHEA:10104"/>
        <dbReference type="ChEBI" id="CHEBI:15379"/>
        <dbReference type="ChEBI" id="CHEBI:16526"/>
        <dbReference type="ChEBI" id="CHEBI:16810"/>
        <dbReference type="ChEBI" id="CHEBI:30031"/>
        <dbReference type="ChEBI" id="CHEBI:58524"/>
        <dbReference type="ChEBI" id="CHEBI:58526"/>
        <dbReference type="EC" id="1.14.11.15"/>
    </reaction>
</comment>
<keyword evidence="3" id="KW-0223">Dioxygenase</keyword>
<dbReference type="InterPro" id="IPR027443">
    <property type="entry name" value="IPNS-like_sf"/>
</dbReference>
<evidence type="ECO:0000256" key="6">
    <source>
        <dbReference type="ARBA" id="ARBA00052181"/>
    </source>
</evidence>
<evidence type="ECO:0000313" key="11">
    <source>
        <dbReference type="Proteomes" id="UP000317650"/>
    </source>
</evidence>